<evidence type="ECO:0000256" key="8">
    <source>
        <dbReference type="ARBA" id="ARBA00023239"/>
    </source>
</evidence>
<comment type="similarity">
    <text evidence="4 9">Belongs to the type-II 3-dehydroquinase family.</text>
</comment>
<reference evidence="13 14" key="1">
    <citation type="submission" date="2018-06" db="EMBL/GenBank/DDBJ databases">
        <authorList>
            <consortium name="Pathogen Informatics"/>
            <person name="Doyle S."/>
        </authorList>
    </citation>
    <scope>NUCLEOTIDE SEQUENCE [LARGE SCALE GENOMIC DNA]</scope>
    <source>
        <strain evidence="13 14">NCTC12221</strain>
    </source>
</reference>
<proteinExistence type="inferred from homology"/>
<evidence type="ECO:0000256" key="1">
    <source>
        <dbReference type="ARBA" id="ARBA00001864"/>
    </source>
</evidence>
<dbReference type="Gene3D" id="3.40.50.9100">
    <property type="entry name" value="Dehydroquinase, class II"/>
    <property type="match status" value="1"/>
</dbReference>
<feature type="active site" description="Proton acceptor" evidence="9 10">
    <location>
        <position position="22"/>
    </location>
</feature>
<accession>A0A377JM39</accession>
<dbReference type="NCBIfam" id="TIGR01088">
    <property type="entry name" value="aroQ"/>
    <property type="match status" value="1"/>
</dbReference>
<dbReference type="NCBIfam" id="NF003807">
    <property type="entry name" value="PRK05395.1-4"/>
    <property type="match status" value="1"/>
</dbReference>
<name>A0A377JM39_9HELI</name>
<evidence type="ECO:0000256" key="3">
    <source>
        <dbReference type="ARBA" id="ARBA00004902"/>
    </source>
</evidence>
<dbReference type="NCBIfam" id="NF003806">
    <property type="entry name" value="PRK05395.1-3"/>
    <property type="match status" value="1"/>
</dbReference>
<keyword evidence="9" id="KW-0057">Aromatic amino acid biosynthesis</keyword>
<feature type="binding site" evidence="9 11">
    <location>
        <position position="111"/>
    </location>
    <ligand>
        <name>substrate</name>
    </ligand>
</feature>
<dbReference type="InterPro" id="IPR036441">
    <property type="entry name" value="DHquinase_II_sf"/>
</dbReference>
<feature type="active site" description="Proton donor" evidence="9 10">
    <location>
        <position position="100"/>
    </location>
</feature>
<feature type="binding site" evidence="9 11">
    <location>
        <position position="80"/>
    </location>
    <ligand>
        <name>substrate</name>
    </ligand>
</feature>
<evidence type="ECO:0000256" key="2">
    <source>
        <dbReference type="ARBA" id="ARBA00003924"/>
    </source>
</evidence>
<dbReference type="AlphaFoldDB" id="A0A377JM39"/>
<sequence>MKILVIQGPNLNILGHREPHIYGNFTLEQIHTNLQNQAKQNNASLEFFQSNFEGEIIDKLQECIGGEYVGVIINPAAFSHTSIAIADAIASCGVPVIEVHISNIHAREEFRSKSYTGAVSAGVITGFGAFGYHLALMGILQIASEVQAYKAQQTAQAQQQ</sequence>
<evidence type="ECO:0000313" key="13">
    <source>
        <dbReference type="EMBL" id="STP08808.1"/>
    </source>
</evidence>
<keyword evidence="8 9" id="KW-0456">Lyase</keyword>
<dbReference type="CDD" id="cd00466">
    <property type="entry name" value="DHQase_II"/>
    <property type="match status" value="1"/>
</dbReference>
<comment type="subunit">
    <text evidence="5 9">Homododecamer.</text>
</comment>
<dbReference type="PROSITE" id="PS01029">
    <property type="entry name" value="DEHYDROQUINASE_II"/>
    <property type="match status" value="1"/>
</dbReference>
<dbReference type="EMBL" id="UGHZ01000001">
    <property type="protein sequence ID" value="STP08808.1"/>
    <property type="molecule type" value="Genomic_DNA"/>
</dbReference>
<evidence type="ECO:0000256" key="9">
    <source>
        <dbReference type="HAMAP-Rule" id="MF_00169"/>
    </source>
</evidence>
<evidence type="ECO:0000256" key="5">
    <source>
        <dbReference type="ARBA" id="ARBA00011193"/>
    </source>
</evidence>
<dbReference type="Proteomes" id="UP000255335">
    <property type="component" value="Unassembled WGS sequence"/>
</dbReference>
<comment type="pathway">
    <text evidence="3 9">Metabolic intermediate biosynthesis; chorismate biosynthesis; chorismate from D-erythrose 4-phosphate and phosphoenolpyruvate: step 3/7.</text>
</comment>
<dbReference type="GO" id="GO:0019631">
    <property type="term" value="P:quinate catabolic process"/>
    <property type="evidence" value="ECO:0007669"/>
    <property type="project" value="TreeGrafter"/>
</dbReference>
<keyword evidence="7 9" id="KW-0028">Amino-acid biosynthesis</keyword>
<dbReference type="SUPFAM" id="SSF52304">
    <property type="entry name" value="Type II 3-dehydroquinate dehydratase"/>
    <property type="match status" value="1"/>
</dbReference>
<dbReference type="InterPro" id="IPR018509">
    <property type="entry name" value="DHquinase_II_CS"/>
</dbReference>
<organism evidence="13 14">
    <name type="scientific">Helicobacter cinaedi</name>
    <dbReference type="NCBI Taxonomy" id="213"/>
    <lineage>
        <taxon>Bacteria</taxon>
        <taxon>Pseudomonadati</taxon>
        <taxon>Campylobacterota</taxon>
        <taxon>Epsilonproteobacteria</taxon>
        <taxon>Campylobacterales</taxon>
        <taxon>Helicobacteraceae</taxon>
        <taxon>Helicobacter</taxon>
    </lineage>
</organism>
<dbReference type="RefSeq" id="WP_115025633.1">
    <property type="nucleotide sequence ID" value="NZ_UGHZ01000001.1"/>
</dbReference>
<comment type="catalytic activity">
    <reaction evidence="1 9">
        <text>3-dehydroquinate = 3-dehydroshikimate + H2O</text>
        <dbReference type="Rhea" id="RHEA:21096"/>
        <dbReference type="ChEBI" id="CHEBI:15377"/>
        <dbReference type="ChEBI" id="CHEBI:16630"/>
        <dbReference type="ChEBI" id="CHEBI:32364"/>
        <dbReference type="EC" id="4.2.1.10"/>
    </reaction>
</comment>
<dbReference type="GO" id="GO:0008652">
    <property type="term" value="P:amino acid biosynthetic process"/>
    <property type="evidence" value="ECO:0007669"/>
    <property type="project" value="UniProtKB-KW"/>
</dbReference>
<evidence type="ECO:0000256" key="12">
    <source>
        <dbReference type="PIRSR" id="PIRSR001399-3"/>
    </source>
</evidence>
<evidence type="ECO:0000256" key="4">
    <source>
        <dbReference type="ARBA" id="ARBA00011037"/>
    </source>
</evidence>
<dbReference type="PANTHER" id="PTHR21272:SF3">
    <property type="entry name" value="CATABOLIC 3-DEHYDROQUINASE"/>
    <property type="match status" value="1"/>
</dbReference>
<dbReference type="HAMAP" id="MF_00169">
    <property type="entry name" value="AroQ"/>
    <property type="match status" value="1"/>
</dbReference>
<dbReference type="Pfam" id="PF01220">
    <property type="entry name" value="DHquinase_II"/>
    <property type="match status" value="1"/>
</dbReference>
<dbReference type="EC" id="4.2.1.10" evidence="6 9"/>
<dbReference type="InterPro" id="IPR001874">
    <property type="entry name" value="DHquinase_II"/>
</dbReference>
<gene>
    <name evidence="9 13" type="primary">aroQ</name>
    <name evidence="13" type="ORF">NCTC12221_00226</name>
</gene>
<evidence type="ECO:0000256" key="6">
    <source>
        <dbReference type="ARBA" id="ARBA00012060"/>
    </source>
</evidence>
<feature type="binding site" evidence="9 11">
    <location>
        <position position="74"/>
    </location>
    <ligand>
        <name>substrate</name>
    </ligand>
</feature>
<evidence type="ECO:0000313" key="14">
    <source>
        <dbReference type="Proteomes" id="UP000255335"/>
    </source>
</evidence>
<evidence type="ECO:0000256" key="7">
    <source>
        <dbReference type="ARBA" id="ARBA00022605"/>
    </source>
</evidence>
<dbReference type="GO" id="GO:0009073">
    <property type="term" value="P:aromatic amino acid family biosynthetic process"/>
    <property type="evidence" value="ECO:0007669"/>
    <property type="project" value="UniProtKB-KW"/>
</dbReference>
<dbReference type="GO" id="GO:0003855">
    <property type="term" value="F:3-dehydroquinate dehydratase activity"/>
    <property type="evidence" value="ECO:0007669"/>
    <property type="project" value="UniProtKB-UniRule"/>
</dbReference>
<feature type="binding site" evidence="9 11">
    <location>
        <position position="87"/>
    </location>
    <ligand>
        <name>substrate</name>
    </ligand>
</feature>
<feature type="binding site" evidence="9 11">
    <location>
        <begin position="101"/>
        <end position="102"/>
    </location>
    <ligand>
        <name>substrate</name>
    </ligand>
</feature>
<evidence type="ECO:0000256" key="10">
    <source>
        <dbReference type="PIRSR" id="PIRSR001399-1"/>
    </source>
</evidence>
<dbReference type="NCBIfam" id="NF003805">
    <property type="entry name" value="PRK05395.1-2"/>
    <property type="match status" value="1"/>
</dbReference>
<dbReference type="PANTHER" id="PTHR21272">
    <property type="entry name" value="CATABOLIC 3-DEHYDROQUINASE"/>
    <property type="match status" value="1"/>
</dbReference>
<dbReference type="GO" id="GO:0009423">
    <property type="term" value="P:chorismate biosynthetic process"/>
    <property type="evidence" value="ECO:0007669"/>
    <property type="project" value="UniProtKB-UniRule"/>
</dbReference>
<feature type="site" description="Transition state stabilizer" evidence="9 12">
    <location>
        <position position="17"/>
    </location>
</feature>
<comment type="function">
    <text evidence="2 9">Catalyzes a trans-dehydration via an enolate intermediate.</text>
</comment>
<protein>
    <recommendedName>
        <fullName evidence="6 9">3-dehydroquinate dehydratase</fullName>
        <shortName evidence="9">3-dehydroquinase</shortName>
        <ecNumber evidence="6 9">4.2.1.10</ecNumber>
    </recommendedName>
    <alternativeName>
        <fullName evidence="9">Type II DHQase</fullName>
    </alternativeName>
</protein>
<evidence type="ECO:0000256" key="11">
    <source>
        <dbReference type="PIRSR" id="PIRSR001399-2"/>
    </source>
</evidence>
<dbReference type="UniPathway" id="UPA00053">
    <property type="reaction ID" value="UER00086"/>
</dbReference>
<dbReference type="PIRSF" id="PIRSF001399">
    <property type="entry name" value="DHquinase_II"/>
    <property type="match status" value="1"/>
</dbReference>